<proteinExistence type="predicted"/>
<dbReference type="Gene3D" id="6.10.140.530">
    <property type="match status" value="2"/>
</dbReference>
<gene>
    <name evidence="3" type="ORF">BTO20_20940</name>
</gene>
<feature type="domain" description="Helicase-associated" evidence="2">
    <location>
        <begin position="246"/>
        <end position="305"/>
    </location>
</feature>
<sequence>MRCRRWPDGCLCSTALPSLPRPPGGYGRAALHGQAREDPTALNTTARRGTPTDTETAWLVRCASVAASATPPDPVSGDFAWLVWSWCRRAAGKLSERQQLALDALPAGITSLRRDIWVSRYLEVAARGEAGDDLSGGPRTAWLSRQRRRAMAGCLPAGRAELLSRLPGFAWTPGERRWESAFARVRDFVDTFGHIPARGDDEALAGWLATQRFELRSGRLSARRAQLLDTLPGWAQSLAGPRSPISWPQQLEALRDFVSAHRHYPRTGAADALECALAAWVCDQRDNHRRGDLSAARADALAAIPGWRWTAREADFDARAVALSVELGGRPIDTGHRFYSWVVSQRRRHRDGRLSEDQAAMLRALNLLDERLQASA</sequence>
<dbReference type="OrthoDB" id="9776021at2"/>
<feature type="compositionally biased region" description="Polar residues" evidence="1">
    <location>
        <begin position="41"/>
        <end position="52"/>
    </location>
</feature>
<dbReference type="Proteomes" id="UP000195331">
    <property type="component" value="Chromosome"/>
</dbReference>
<dbReference type="EMBL" id="CP020809">
    <property type="protein sequence ID" value="ART70677.1"/>
    <property type="molecule type" value="Genomic_DNA"/>
</dbReference>
<feature type="region of interest" description="Disordered" evidence="1">
    <location>
        <begin position="23"/>
        <end position="52"/>
    </location>
</feature>
<dbReference type="InterPro" id="IPR005114">
    <property type="entry name" value="Helicase_assoc"/>
</dbReference>
<evidence type="ECO:0000256" key="1">
    <source>
        <dbReference type="SAM" id="MobiDB-lite"/>
    </source>
</evidence>
<protein>
    <recommendedName>
        <fullName evidence="2">Helicase-associated domain-containing protein</fullName>
    </recommendedName>
</protein>
<keyword evidence="4" id="KW-1185">Reference proteome</keyword>
<accession>A0A1Y0C6G0</accession>
<dbReference type="Pfam" id="PF03457">
    <property type="entry name" value="HA"/>
    <property type="match status" value="2"/>
</dbReference>
<reference evidence="3 4" key="1">
    <citation type="submission" date="2017-04" db="EMBL/GenBank/DDBJ databases">
        <title>Whole Genome Sequence of 1,4-Dioxane Degrading Bacterium Mycobacterium dioxanotrophicus PH-06.</title>
        <authorList>
            <person name="He Y."/>
        </authorList>
    </citation>
    <scope>NUCLEOTIDE SEQUENCE [LARGE SCALE GENOMIC DNA]</scope>
    <source>
        <strain evidence="3 4">PH-06</strain>
    </source>
</reference>
<evidence type="ECO:0000259" key="2">
    <source>
        <dbReference type="Pfam" id="PF03457"/>
    </source>
</evidence>
<dbReference type="AlphaFoldDB" id="A0A1Y0C6G0"/>
<dbReference type="PANTHER" id="PTHR33418:SF1">
    <property type="entry name" value="HELICASE-ASSOCIATED DOMAIN-CONTAINING PROTEIN"/>
    <property type="match status" value="1"/>
</dbReference>
<evidence type="ECO:0000313" key="3">
    <source>
        <dbReference type="EMBL" id="ART70677.1"/>
    </source>
</evidence>
<organism evidence="3 4">
    <name type="scientific">Mycobacterium dioxanotrophicus</name>
    <dbReference type="NCBI Taxonomy" id="482462"/>
    <lineage>
        <taxon>Bacteria</taxon>
        <taxon>Bacillati</taxon>
        <taxon>Actinomycetota</taxon>
        <taxon>Actinomycetes</taxon>
        <taxon>Mycobacteriales</taxon>
        <taxon>Mycobacteriaceae</taxon>
        <taxon>Mycobacterium</taxon>
    </lineage>
</organism>
<evidence type="ECO:0000313" key="4">
    <source>
        <dbReference type="Proteomes" id="UP000195331"/>
    </source>
</evidence>
<dbReference type="KEGG" id="mdx:BTO20_20940"/>
<feature type="domain" description="Helicase-associated" evidence="2">
    <location>
        <begin position="175"/>
        <end position="232"/>
    </location>
</feature>
<dbReference type="PANTHER" id="PTHR33418">
    <property type="entry name" value="HELICASE-ASSOCIATED"/>
    <property type="match status" value="1"/>
</dbReference>
<name>A0A1Y0C6G0_9MYCO</name>